<dbReference type="Gene3D" id="3.30.60.20">
    <property type="match status" value="1"/>
</dbReference>
<dbReference type="Gene3D" id="1.20.120.720">
    <property type="entry name" value="Myosin VI head, motor domain, U50 subdomain"/>
    <property type="match status" value="1"/>
</dbReference>
<keyword evidence="14" id="KW-0009">Actin-binding</keyword>
<dbReference type="InterPro" id="IPR036961">
    <property type="entry name" value="Kinesin_motor_dom_sf"/>
</dbReference>
<dbReference type="GO" id="GO:0048731">
    <property type="term" value="P:system development"/>
    <property type="evidence" value="ECO:0007669"/>
    <property type="project" value="UniProtKB-ARBA"/>
</dbReference>
<dbReference type="SUPFAM" id="SSF54236">
    <property type="entry name" value="Ubiquitin-like"/>
    <property type="match status" value="1"/>
</dbReference>
<reference evidence="20" key="1">
    <citation type="submission" date="2025-08" db="UniProtKB">
        <authorList>
            <consortium name="Ensembl"/>
        </authorList>
    </citation>
    <scope>IDENTIFICATION</scope>
</reference>
<feature type="region of interest" description="Actin-binding" evidence="14">
    <location>
        <begin position="808"/>
        <end position="830"/>
    </location>
</feature>
<evidence type="ECO:0000256" key="4">
    <source>
        <dbReference type="ARBA" id="ARBA00022490"/>
    </source>
</evidence>
<evidence type="ECO:0000256" key="7">
    <source>
        <dbReference type="ARBA" id="ARBA00022741"/>
    </source>
</evidence>
<feature type="domain" description="Rho-GAP" evidence="18">
    <location>
        <begin position="1258"/>
        <end position="1446"/>
    </location>
</feature>
<dbReference type="PROSITE" id="PS50081">
    <property type="entry name" value="ZF_DAG_PE_2"/>
    <property type="match status" value="1"/>
</dbReference>
<feature type="binding site" evidence="14">
    <location>
        <begin position="239"/>
        <end position="246"/>
    </location>
    <ligand>
        <name>ATP</name>
        <dbReference type="ChEBI" id="CHEBI:30616"/>
    </ligand>
</feature>
<dbReference type="Proteomes" id="UP000472270">
    <property type="component" value="Unassembled WGS sequence"/>
</dbReference>
<evidence type="ECO:0000259" key="17">
    <source>
        <dbReference type="PROSITE" id="PS50200"/>
    </source>
</evidence>
<evidence type="ECO:0000256" key="12">
    <source>
        <dbReference type="ARBA" id="ARBA00023123"/>
    </source>
</evidence>
<dbReference type="Gene3D" id="1.20.5.4820">
    <property type="match status" value="1"/>
</dbReference>
<dbReference type="Gene3D" id="3.40.850.10">
    <property type="entry name" value="Kinesin motor domain"/>
    <property type="match status" value="2"/>
</dbReference>
<evidence type="ECO:0000313" key="21">
    <source>
        <dbReference type="Proteomes" id="UP000472270"/>
    </source>
</evidence>
<dbReference type="Gene3D" id="1.20.58.530">
    <property type="match status" value="2"/>
</dbReference>
<evidence type="ECO:0000259" key="18">
    <source>
        <dbReference type="PROSITE" id="PS50238"/>
    </source>
</evidence>
<keyword evidence="13 14" id="KW-0505">Motor protein</keyword>
<dbReference type="Gene3D" id="3.10.20.90">
    <property type="entry name" value="Phosphatidylinositol 3-kinase Catalytic Subunit, Chain A, domain 1"/>
    <property type="match status" value="1"/>
</dbReference>
<dbReference type="SUPFAM" id="SSF57889">
    <property type="entry name" value="Cysteine-rich domain"/>
    <property type="match status" value="1"/>
</dbReference>
<evidence type="ECO:0000259" key="19">
    <source>
        <dbReference type="PROSITE" id="PS51456"/>
    </source>
</evidence>
<dbReference type="GO" id="GO:0030027">
    <property type="term" value="C:lamellipodium"/>
    <property type="evidence" value="ECO:0007669"/>
    <property type="project" value="TreeGrafter"/>
</dbReference>
<dbReference type="FunFam" id="3.40.850.10:FF:000013">
    <property type="entry name" value="unconventional myosin-IXa isoform X1"/>
    <property type="match status" value="1"/>
</dbReference>
<dbReference type="GO" id="GO:0016887">
    <property type="term" value="F:ATP hydrolysis activity"/>
    <property type="evidence" value="ECO:0007669"/>
    <property type="project" value="TreeGrafter"/>
</dbReference>
<comment type="subcellular location">
    <subcellularLocation>
        <location evidence="1">Cytoplasm</location>
    </subcellularLocation>
</comment>
<evidence type="ECO:0000256" key="11">
    <source>
        <dbReference type="ARBA" id="ARBA00023054"/>
    </source>
</evidence>
<dbReference type="InterPro" id="IPR027417">
    <property type="entry name" value="P-loop_NTPase"/>
</dbReference>
<dbReference type="GO" id="GO:0016459">
    <property type="term" value="C:myosin complex"/>
    <property type="evidence" value="ECO:0007669"/>
    <property type="project" value="UniProtKB-KW"/>
</dbReference>
<dbReference type="CDD" id="cd01385">
    <property type="entry name" value="MYSc_Myo9"/>
    <property type="match status" value="1"/>
</dbReference>
<dbReference type="InterPro" id="IPR000048">
    <property type="entry name" value="IQ_motif_EF-hand-BS"/>
</dbReference>
<dbReference type="PANTHER" id="PTHR46184">
    <property type="entry name" value="UNCONVENTIONAL MYOSIN-IXB-LIKE PROTEIN"/>
    <property type="match status" value="1"/>
</dbReference>
<keyword evidence="21" id="KW-1185">Reference proteome</keyword>
<dbReference type="SMART" id="SM00314">
    <property type="entry name" value="RA"/>
    <property type="match status" value="1"/>
</dbReference>
<dbReference type="InterPro" id="IPR046349">
    <property type="entry name" value="C1-like_sf"/>
</dbReference>
<dbReference type="PRINTS" id="PR00193">
    <property type="entry name" value="MYOSINHEAVY"/>
</dbReference>
<dbReference type="Ensembl" id="ENSSRHT00000052545.1">
    <property type="protein sequence ID" value="ENSSRHP00000051104.1"/>
    <property type="gene ID" value="ENSSRHG00000024364.1"/>
</dbReference>
<dbReference type="Pfam" id="PF00788">
    <property type="entry name" value="RA"/>
    <property type="match status" value="1"/>
</dbReference>
<dbReference type="PROSITE" id="PS51456">
    <property type="entry name" value="MYOSIN_MOTOR"/>
    <property type="match status" value="1"/>
</dbReference>
<protein>
    <submittedName>
        <fullName evidence="20">Unconventional myosin-IXb-like</fullName>
    </submittedName>
</protein>
<dbReference type="InterPro" id="IPR000198">
    <property type="entry name" value="RhoGAP_dom"/>
</dbReference>
<dbReference type="GO" id="GO:0072673">
    <property type="term" value="P:lamellipodium morphogenesis"/>
    <property type="evidence" value="ECO:0007669"/>
    <property type="project" value="TreeGrafter"/>
</dbReference>
<dbReference type="PROSITE" id="PS00479">
    <property type="entry name" value="ZF_DAG_PE_1"/>
    <property type="match status" value="1"/>
</dbReference>
<dbReference type="SMART" id="SM00015">
    <property type="entry name" value="IQ"/>
    <property type="match status" value="2"/>
</dbReference>
<reference evidence="20" key="2">
    <citation type="submission" date="2025-09" db="UniProtKB">
        <authorList>
            <consortium name="Ensembl"/>
        </authorList>
    </citation>
    <scope>IDENTIFICATION</scope>
</reference>
<dbReference type="Gene3D" id="1.10.555.10">
    <property type="entry name" value="Rho GTPase activation protein"/>
    <property type="match status" value="1"/>
</dbReference>
<dbReference type="InterPro" id="IPR000159">
    <property type="entry name" value="RA_dom"/>
</dbReference>
<dbReference type="CDD" id="cd23767">
    <property type="entry name" value="IQCD"/>
    <property type="match status" value="1"/>
</dbReference>
<dbReference type="GO" id="GO:0035556">
    <property type="term" value="P:intracellular signal transduction"/>
    <property type="evidence" value="ECO:0007669"/>
    <property type="project" value="InterPro"/>
</dbReference>
<evidence type="ECO:0000256" key="15">
    <source>
        <dbReference type="SAM" id="Coils"/>
    </source>
</evidence>
<dbReference type="GO" id="GO:0005524">
    <property type="term" value="F:ATP binding"/>
    <property type="evidence" value="ECO:0007669"/>
    <property type="project" value="UniProtKB-UniRule"/>
</dbReference>
<evidence type="ECO:0000313" key="20">
    <source>
        <dbReference type="Ensembl" id="ENSSRHP00000051104.1"/>
    </source>
</evidence>
<proteinExistence type="inferred from homology"/>
<dbReference type="GO" id="GO:0005096">
    <property type="term" value="F:GTPase activator activity"/>
    <property type="evidence" value="ECO:0007669"/>
    <property type="project" value="UniProtKB-KW"/>
</dbReference>
<dbReference type="PANTHER" id="PTHR46184:SF2">
    <property type="entry name" value="UNCONVENTIONAL MYOSIN-IXB"/>
    <property type="match status" value="1"/>
</dbReference>
<evidence type="ECO:0000256" key="8">
    <source>
        <dbReference type="ARBA" id="ARBA00022771"/>
    </source>
</evidence>
<feature type="coiled-coil region" evidence="15">
    <location>
        <begin position="1439"/>
        <end position="1466"/>
    </location>
</feature>
<dbReference type="Pfam" id="PF00612">
    <property type="entry name" value="IQ"/>
    <property type="match status" value="2"/>
</dbReference>
<evidence type="ECO:0000259" key="16">
    <source>
        <dbReference type="PROSITE" id="PS50081"/>
    </source>
</evidence>
<keyword evidence="12 14" id="KW-0518">Myosin</keyword>
<dbReference type="InterPro" id="IPR046987">
    <property type="entry name" value="Myo9"/>
</dbReference>
<dbReference type="SMART" id="SM00324">
    <property type="entry name" value="RhoGAP"/>
    <property type="match status" value="1"/>
</dbReference>
<evidence type="ECO:0000256" key="10">
    <source>
        <dbReference type="ARBA" id="ARBA00022840"/>
    </source>
</evidence>
<organism evidence="20 21">
    <name type="scientific">Sinocyclocheilus rhinocerous</name>
    <dbReference type="NCBI Taxonomy" id="307959"/>
    <lineage>
        <taxon>Eukaryota</taxon>
        <taxon>Metazoa</taxon>
        <taxon>Chordata</taxon>
        <taxon>Craniata</taxon>
        <taxon>Vertebrata</taxon>
        <taxon>Euteleostomi</taxon>
        <taxon>Actinopterygii</taxon>
        <taxon>Neopterygii</taxon>
        <taxon>Teleostei</taxon>
        <taxon>Ostariophysi</taxon>
        <taxon>Cypriniformes</taxon>
        <taxon>Cyprinidae</taxon>
        <taxon>Cyprininae</taxon>
        <taxon>Sinocyclocheilus</taxon>
    </lineage>
</organism>
<dbReference type="GO" id="GO:0008270">
    <property type="term" value="F:zinc ion binding"/>
    <property type="evidence" value="ECO:0007669"/>
    <property type="project" value="UniProtKB-KW"/>
</dbReference>
<dbReference type="InterPro" id="IPR008936">
    <property type="entry name" value="Rho_GTPase_activation_prot"/>
</dbReference>
<dbReference type="SMART" id="SM00109">
    <property type="entry name" value="C1"/>
    <property type="match status" value="1"/>
</dbReference>
<dbReference type="PROSITE" id="PS50200">
    <property type="entry name" value="RA"/>
    <property type="match status" value="1"/>
</dbReference>
<keyword evidence="6" id="KW-0677">Repeat</keyword>
<dbReference type="Pfam" id="PF00130">
    <property type="entry name" value="C1_1"/>
    <property type="match status" value="1"/>
</dbReference>
<evidence type="ECO:0000256" key="13">
    <source>
        <dbReference type="ARBA" id="ARBA00023175"/>
    </source>
</evidence>
<dbReference type="FunFam" id="1.20.58.530:FF:000005">
    <property type="entry name" value="unconventional myosin-IXa isoform X1"/>
    <property type="match status" value="1"/>
</dbReference>
<dbReference type="InterPro" id="IPR002219">
    <property type="entry name" value="PKC_DAG/PE"/>
</dbReference>
<evidence type="ECO:0000256" key="6">
    <source>
        <dbReference type="ARBA" id="ARBA00022737"/>
    </source>
</evidence>
<dbReference type="SUPFAM" id="SSF52540">
    <property type="entry name" value="P-loop containing nucleoside triphosphate hydrolases"/>
    <property type="match status" value="1"/>
</dbReference>
<dbReference type="InterPro" id="IPR029071">
    <property type="entry name" value="Ubiquitin-like_domsf"/>
</dbReference>
<dbReference type="GO" id="GO:0051015">
    <property type="term" value="F:actin filament binding"/>
    <property type="evidence" value="ECO:0007669"/>
    <property type="project" value="TreeGrafter"/>
</dbReference>
<keyword evidence="3" id="KW-0343">GTPase activation</keyword>
<keyword evidence="9" id="KW-0862">Zinc</keyword>
<dbReference type="GO" id="GO:0030048">
    <property type="term" value="P:actin filament-based movement"/>
    <property type="evidence" value="ECO:0007669"/>
    <property type="project" value="TreeGrafter"/>
</dbReference>
<keyword evidence="8" id="KW-0863">Zinc-finger</keyword>
<keyword evidence="4" id="KW-0963">Cytoplasm</keyword>
<gene>
    <name evidence="20" type="primary">LOC107738163</name>
</gene>
<keyword evidence="7 14" id="KW-0547">Nucleotide-binding</keyword>
<keyword evidence="11 15" id="KW-0175">Coiled coil</keyword>
<keyword evidence="10 14" id="KW-0067">ATP-binding</keyword>
<dbReference type="GO" id="GO:0005737">
    <property type="term" value="C:cytoplasm"/>
    <property type="evidence" value="ECO:0007669"/>
    <property type="project" value="UniProtKB-SubCell"/>
</dbReference>
<dbReference type="InterPro" id="IPR036023">
    <property type="entry name" value="MYSc_Myo9"/>
</dbReference>
<dbReference type="PROSITE" id="PS50238">
    <property type="entry name" value="RHOGAP"/>
    <property type="match status" value="1"/>
</dbReference>
<dbReference type="Pfam" id="PF00620">
    <property type="entry name" value="RhoGAP"/>
    <property type="match status" value="1"/>
</dbReference>
<dbReference type="Gene3D" id="1.10.10.820">
    <property type="match status" value="1"/>
</dbReference>
<evidence type="ECO:0000256" key="5">
    <source>
        <dbReference type="ARBA" id="ARBA00022723"/>
    </source>
</evidence>
<name>A0A673JBC6_9TELE</name>
<evidence type="ECO:0000256" key="3">
    <source>
        <dbReference type="ARBA" id="ARBA00022468"/>
    </source>
</evidence>
<dbReference type="GO" id="GO:0001726">
    <property type="term" value="C:ruffle"/>
    <property type="evidence" value="ECO:0007669"/>
    <property type="project" value="TreeGrafter"/>
</dbReference>
<dbReference type="PROSITE" id="PS50096">
    <property type="entry name" value="IQ"/>
    <property type="match status" value="1"/>
</dbReference>
<evidence type="ECO:0000256" key="14">
    <source>
        <dbReference type="PROSITE-ProRule" id="PRU00782"/>
    </source>
</evidence>
<dbReference type="GO" id="GO:0005884">
    <property type="term" value="C:actin filament"/>
    <property type="evidence" value="ECO:0007669"/>
    <property type="project" value="TreeGrafter"/>
</dbReference>
<sequence>MNVTNGNKTTSCQDETVCTLQIYRRLSVKPGQSCILRVPKEATAATVIKTALATLGLDTSKTYVLVEVQEYGGEEWVLQASDQPVQRVLLWPRKAQDKHPQSDGYFFALQEGSYDGSIQYDVMTSVRQEKVAQGLANRGFVTQQPQEYDDLCNLPELTEESILGTLRHRFHKQKIYTFASNILIAVNPFKFLPIYNPRYVKMYENHTLGKLEPHVFAIADAAFHTMLNKRVNQCIVISGESGSGKTQSTNFLIHCLTALSQKGYTSGVERTILGAGPVLEAFGNAKTAHNNNSSRFGKFIQVNYLESGVVRGAVVEKYLLEKCRLVSRGKTERNYHVFYYLLIGASEEEKDEFKLLHPEQYHYLKEEIPIVEDQAEMKHEFRRLHQAMEMVGFLPSTKKQIFSVLSAILYLGNVTYQPKDVGEGLKVGPDRVLYAISDLLKVKVELLVEALTTRKAMTANDTLILPYSLDEAITARDSMAKSLYSALFDWIVLRINHALLNKRDLEESVPCLSIGVLDIFGFEDFKTNSFEQFCINYANEQLQYYCNQRIFTLEQEEYRAEGITWHNIDYPDNIGCISLFSKKPTGLFYLLDEESNFPRATDSTLLEKFKQQHQDNPFFVQTPVREPAFVIQHFAGKVKYQIKDFREKNTDHMRPDIVALLRSSECSYLRQLIGANPVAVFRWGILRATIRTLAVFNEAGRSWAEKYPDQVRRYSRRSLGEMRRPSTVVERLKSQGSLIDFSFDRSEEGPLEILLNVIVLFSVQNLIDSHSLKFIMDLTQHNRATRSLLHLHTKKKPPSISAQFQASLSKLLETLRKAEPFFVRCIRSNGDKREMHFDDALVLQQLRYTGMLQTVRIRRSGYGAKFTFKEFTDQFRVLLPKEISTPQQDITNLLTKMGLPRSSFQIGRTKVFLKESERQILQEALHKEVMRRIIILQRWFRACLMRKQYLREREGIITIQRSWRYLRETYRCRAAIVIQTAWRSSKERAEYLKQREKLKKNAFSRPVVSKCFSCNDLPLLLSFTSLFGPKASGSHSNFPRVKSSATFPGPRRNPTIKISRATRVQEKWNASLDREITDSNELRHLDEFLGNQMNDLSTRTKELSETEKIFFLATTQFRDTIKSMYSISNPNIGYTTLMSGYQTRVSSLAGLKKASEVPLVVNLFQSVLDGFIRGELKRLEVEPCKPDSPLGHLFSTYQVTIMQSCDQCSSFIWGMEKAFMCSSCKMVCHKKCLSKITVNCTGHCDRKKDGEQTLHFGVPVCALVRTADSVPFVMEKMLVHVEMNGLYTEGIYRKSGSVCRAKELHHLLEKSPQAVSFDNYPIHTITGLVKQWLRELPDPLMTYSLYNDFLYAADLPEESERLRALYRKLDELPPPNFSTLERLIFHLVKVAKEEAHNRMSVNALAIVFAPCILRCPDSSDPLLSMKDINKTTLCVEILINEQTRRYNQKMEEIQQLENAEAMAVKQLKLRRQNTVRKIFERPKLGSDISVDGANLEIEKNLLERIKSIKKEKNDLAFRLPEFDQDSSDAENMDSESLVSSDSLLEDHCVSLDSEGQHTSQVHLPQTRMDIS</sequence>
<feature type="domain" description="Myosin motor" evidence="19">
    <location>
        <begin position="146"/>
        <end position="926"/>
    </location>
</feature>
<evidence type="ECO:0000256" key="9">
    <source>
        <dbReference type="ARBA" id="ARBA00022833"/>
    </source>
</evidence>
<dbReference type="Pfam" id="PF00063">
    <property type="entry name" value="Myosin_head"/>
    <property type="match status" value="2"/>
</dbReference>
<dbReference type="InterPro" id="IPR001609">
    <property type="entry name" value="Myosin_head_motor_dom-like"/>
</dbReference>
<feature type="domain" description="Ras-associating" evidence="17">
    <location>
        <begin position="16"/>
        <end position="114"/>
    </location>
</feature>
<feature type="domain" description="Phorbol-ester/DAG-type" evidence="16">
    <location>
        <begin position="1191"/>
        <end position="1240"/>
    </location>
</feature>
<dbReference type="SUPFAM" id="SSF48350">
    <property type="entry name" value="GTPase activation domain, GAP"/>
    <property type="match status" value="1"/>
</dbReference>
<dbReference type="FunFam" id="3.40.850.10:FF:000008">
    <property type="entry name" value="Putative unconventional myosin-IXa"/>
    <property type="match status" value="1"/>
</dbReference>
<dbReference type="GO" id="GO:0000146">
    <property type="term" value="F:microfilament motor activity"/>
    <property type="evidence" value="ECO:0007669"/>
    <property type="project" value="InterPro"/>
</dbReference>
<evidence type="ECO:0000256" key="1">
    <source>
        <dbReference type="ARBA" id="ARBA00004496"/>
    </source>
</evidence>
<dbReference type="SMART" id="SM00242">
    <property type="entry name" value="MYSc"/>
    <property type="match status" value="1"/>
</dbReference>
<comment type="similarity">
    <text evidence="2 14">Belongs to the TRAFAC class myosin-kinesin ATPase superfamily. Myosin family.</text>
</comment>
<accession>A0A673JBC6</accession>
<evidence type="ECO:0000256" key="2">
    <source>
        <dbReference type="ARBA" id="ARBA00008314"/>
    </source>
</evidence>
<keyword evidence="5" id="KW-0479">Metal-binding</keyword>